<evidence type="ECO:0000313" key="1">
    <source>
        <dbReference type="EMBL" id="CCA20605.1"/>
    </source>
</evidence>
<sequence>MDVMCTTQLMIKAQPSAQEDVYEYIFLPQHDKVQVSLQNKVNTYPETLELIAVMRTINVTPCLTSASQVQYLHPVLDVIKIGNKFENINGSTHVSEADMLKGRGFVNDGRGKVLTLSKIKETRNCVVVLGVGAPSGITEVLQRIVRDKGYAVILHKDNINKDRIKLANTHKSRVLLQKLTESSWAMKEATQ</sequence>
<dbReference type="InterPro" id="IPR023214">
    <property type="entry name" value="HAD_sf"/>
</dbReference>
<dbReference type="Gene3D" id="3.40.50.1000">
    <property type="entry name" value="HAD superfamily/HAD-like"/>
    <property type="match status" value="1"/>
</dbReference>
<reference evidence="1" key="2">
    <citation type="submission" date="2011-02" db="EMBL/GenBank/DDBJ databases">
        <authorList>
            <person name="MacLean D."/>
        </authorList>
    </citation>
    <scope>NUCLEOTIDE SEQUENCE</scope>
</reference>
<dbReference type="AlphaFoldDB" id="F0WH90"/>
<accession>F0WH90</accession>
<reference evidence="1" key="1">
    <citation type="journal article" date="2011" name="PLoS Biol.">
        <title>Gene gain and loss during evolution of obligate parasitism in the white rust pathogen of Arabidopsis thaliana.</title>
        <authorList>
            <person name="Kemen E."/>
            <person name="Gardiner A."/>
            <person name="Schultz-Larsen T."/>
            <person name="Kemen A.C."/>
            <person name="Balmuth A.L."/>
            <person name="Robert-Seilaniantz A."/>
            <person name="Bailey K."/>
            <person name="Holub E."/>
            <person name="Studholme D.J."/>
            <person name="Maclean D."/>
            <person name="Jones J.D."/>
        </authorList>
    </citation>
    <scope>NUCLEOTIDE SEQUENCE</scope>
</reference>
<proteinExistence type="predicted"/>
<dbReference type="EMBL" id="FR824143">
    <property type="protein sequence ID" value="CCA20605.1"/>
    <property type="molecule type" value="Genomic_DNA"/>
</dbReference>
<protein>
    <submittedName>
        <fullName evidence="1">AlNc14C98G5955 protein</fullName>
    </submittedName>
</protein>
<dbReference type="HOGENOM" id="CLU_1423862_0_0_1"/>
<gene>
    <name evidence="1" type="primary">AlNc14C98G5955</name>
    <name evidence="1" type="ORF">ALNC14_067480</name>
</gene>
<name>F0WH90_9STRA</name>
<organism evidence="1">
    <name type="scientific">Albugo laibachii Nc14</name>
    <dbReference type="NCBI Taxonomy" id="890382"/>
    <lineage>
        <taxon>Eukaryota</taxon>
        <taxon>Sar</taxon>
        <taxon>Stramenopiles</taxon>
        <taxon>Oomycota</taxon>
        <taxon>Peronosporomycetes</taxon>
        <taxon>Albuginales</taxon>
        <taxon>Albuginaceae</taxon>
        <taxon>Albugo</taxon>
    </lineage>
</organism>